<accession>A0A2P2PGC0</accession>
<reference evidence="2" key="1">
    <citation type="submission" date="2018-02" db="EMBL/GenBank/DDBJ databases">
        <title>Rhizophora mucronata_Transcriptome.</title>
        <authorList>
            <person name="Meera S.P."/>
            <person name="Sreeshan A."/>
            <person name="Augustine A."/>
        </authorList>
    </citation>
    <scope>NUCLEOTIDE SEQUENCE</scope>
    <source>
        <tissue evidence="2">Leaf</tissue>
    </source>
</reference>
<evidence type="ECO:0000313" key="2">
    <source>
        <dbReference type="EMBL" id="MBX53755.1"/>
    </source>
</evidence>
<protein>
    <submittedName>
        <fullName evidence="2">Uncharacterized protein</fullName>
    </submittedName>
</protein>
<dbReference type="AlphaFoldDB" id="A0A2P2PGC0"/>
<name>A0A2P2PGC0_RHIMU</name>
<organism evidence="2">
    <name type="scientific">Rhizophora mucronata</name>
    <name type="common">Asiatic mangrove</name>
    <dbReference type="NCBI Taxonomy" id="61149"/>
    <lineage>
        <taxon>Eukaryota</taxon>
        <taxon>Viridiplantae</taxon>
        <taxon>Streptophyta</taxon>
        <taxon>Embryophyta</taxon>
        <taxon>Tracheophyta</taxon>
        <taxon>Spermatophyta</taxon>
        <taxon>Magnoliopsida</taxon>
        <taxon>eudicotyledons</taxon>
        <taxon>Gunneridae</taxon>
        <taxon>Pentapetalae</taxon>
        <taxon>rosids</taxon>
        <taxon>fabids</taxon>
        <taxon>Malpighiales</taxon>
        <taxon>Rhizophoraceae</taxon>
        <taxon>Rhizophora</taxon>
    </lineage>
</organism>
<proteinExistence type="predicted"/>
<feature type="compositionally biased region" description="Polar residues" evidence="1">
    <location>
        <begin position="21"/>
        <end position="32"/>
    </location>
</feature>
<evidence type="ECO:0000256" key="1">
    <source>
        <dbReference type="SAM" id="MobiDB-lite"/>
    </source>
</evidence>
<dbReference type="EMBL" id="GGEC01073271">
    <property type="protein sequence ID" value="MBX53755.1"/>
    <property type="molecule type" value="Transcribed_RNA"/>
</dbReference>
<sequence>MTANTIYKQGVKSEFTGRETGASQSQVFNQDMQIKIRNDK</sequence>
<feature type="region of interest" description="Disordered" evidence="1">
    <location>
        <begin position="17"/>
        <end position="40"/>
    </location>
</feature>